<feature type="binding site" evidence="12">
    <location>
        <begin position="255"/>
        <end position="256"/>
    </location>
    <ligand>
        <name>NAD(+)</name>
        <dbReference type="ChEBI" id="CHEBI:57540"/>
    </ligand>
</feature>
<feature type="binding site" evidence="11">
    <location>
        <position position="31"/>
    </location>
    <ligand>
        <name>substrate</name>
    </ligand>
</feature>
<feature type="binding site" evidence="12">
    <location>
        <position position="219"/>
    </location>
    <ligand>
        <name>NAD(+)</name>
        <dbReference type="ChEBI" id="CHEBI:57540"/>
    </ligand>
</feature>
<accession>A0A484HK45</accession>
<dbReference type="InterPro" id="IPR007886">
    <property type="entry name" value="AlaDH/PNT_N"/>
</dbReference>
<dbReference type="Pfam" id="PF01262">
    <property type="entry name" value="AlaDh_PNT_C"/>
    <property type="match status" value="1"/>
</dbReference>
<evidence type="ECO:0000313" key="16">
    <source>
        <dbReference type="EMBL" id="VEN73944.1"/>
    </source>
</evidence>
<evidence type="ECO:0000256" key="1">
    <source>
        <dbReference type="ARBA" id="ARBA00005689"/>
    </source>
</evidence>
<dbReference type="PIRSF" id="PIRSF000183">
    <property type="entry name" value="Alanine_dh"/>
    <property type="match status" value="1"/>
</dbReference>
<comment type="similarity">
    <text evidence="1 9">Belongs to the AlaDH/PNT family.</text>
</comment>
<feature type="binding site" evidence="12">
    <location>
        <position position="150"/>
    </location>
    <ligand>
        <name>NAD(+)</name>
        <dbReference type="ChEBI" id="CHEBI:57540"/>
    </ligand>
</feature>
<feature type="binding site" evidence="12">
    <location>
        <begin position="283"/>
        <end position="286"/>
    </location>
    <ligand>
        <name>NAD(+)</name>
        <dbReference type="ChEBI" id="CHEBI:57540"/>
    </ligand>
</feature>
<keyword evidence="13" id="KW-0460">Magnesium</keyword>
<feature type="binding site" evidence="13">
    <location>
        <position position="339"/>
    </location>
    <ligand>
        <name>Mg(2+)</name>
        <dbReference type="ChEBI" id="CHEBI:18420"/>
    </ligand>
</feature>
<dbReference type="InterPro" id="IPR008141">
    <property type="entry name" value="Ala_DH"/>
</dbReference>
<evidence type="ECO:0000259" key="14">
    <source>
        <dbReference type="SMART" id="SM01002"/>
    </source>
</evidence>
<feature type="binding site" evidence="12">
    <location>
        <position position="295"/>
    </location>
    <ligand>
        <name>NAD(+)</name>
        <dbReference type="ChEBI" id="CHEBI:57540"/>
    </ligand>
</feature>
<dbReference type="FunFam" id="3.40.50.720:FF:000049">
    <property type="entry name" value="Alanine dehydrogenase"/>
    <property type="match status" value="1"/>
</dbReference>
<feature type="binding site" evidence="12">
    <location>
        <position position="236"/>
    </location>
    <ligand>
        <name>NAD(+)</name>
        <dbReference type="ChEBI" id="CHEBI:57540"/>
    </ligand>
</feature>
<feature type="active site" description="Proton donor/acceptor" evidence="10">
    <location>
        <position position="286"/>
    </location>
</feature>
<dbReference type="AlphaFoldDB" id="A0A484HK45"/>
<dbReference type="InterPro" id="IPR036291">
    <property type="entry name" value="NAD(P)-bd_dom_sf"/>
</dbReference>
<comment type="pathway">
    <text evidence="8">Organosulfur degradation; alkanesulfonate degradation.</text>
</comment>
<dbReference type="EMBL" id="CAACVI010000012">
    <property type="protein sequence ID" value="VEN73944.1"/>
    <property type="molecule type" value="Genomic_DNA"/>
</dbReference>
<dbReference type="GO" id="GO:0042853">
    <property type="term" value="P:L-alanine catabolic process"/>
    <property type="evidence" value="ECO:0007669"/>
    <property type="project" value="InterPro"/>
</dbReference>
<name>A0A484HK45_9BACT</name>
<keyword evidence="13" id="KW-0479">Metal-binding</keyword>
<keyword evidence="6 9" id="KW-0520">NAD</keyword>
<evidence type="ECO:0000256" key="11">
    <source>
        <dbReference type="PIRSR" id="PIRSR000183-2"/>
    </source>
</evidence>
<evidence type="ECO:0000256" key="6">
    <source>
        <dbReference type="ARBA" id="ARBA00023027"/>
    </source>
</evidence>
<feature type="binding site" evidence="11">
    <location>
        <position position="91"/>
    </location>
    <ligand>
        <name>substrate</name>
    </ligand>
</feature>
<proteinExistence type="inferred from homology"/>
<dbReference type="SUPFAM" id="SSF52283">
    <property type="entry name" value="Formate/glycerate dehydrogenase catalytic domain-like"/>
    <property type="match status" value="1"/>
</dbReference>
<dbReference type="Gene3D" id="3.40.50.720">
    <property type="entry name" value="NAD(P)-binding Rossmann-like Domain"/>
    <property type="match status" value="2"/>
</dbReference>
<evidence type="ECO:0000256" key="12">
    <source>
        <dbReference type="PIRSR" id="PIRSR000183-3"/>
    </source>
</evidence>
<dbReference type="GO" id="GO:0005886">
    <property type="term" value="C:plasma membrane"/>
    <property type="evidence" value="ECO:0007669"/>
    <property type="project" value="TreeGrafter"/>
</dbReference>
<dbReference type="InterPro" id="IPR007698">
    <property type="entry name" value="AlaDH/PNT_NAD(H)-bd"/>
</dbReference>
<protein>
    <recommendedName>
        <fullName evidence="3 9">Alanine dehydrogenase</fullName>
        <ecNumber evidence="3 9">1.4.1.1</ecNumber>
    </recommendedName>
</protein>
<dbReference type="CDD" id="cd05305">
    <property type="entry name" value="L-AlaDH"/>
    <property type="match status" value="1"/>
</dbReference>
<feature type="binding site" evidence="12">
    <location>
        <position position="214"/>
    </location>
    <ligand>
        <name>NAD(+)</name>
        <dbReference type="ChEBI" id="CHEBI:57540"/>
    </ligand>
</feature>
<evidence type="ECO:0000256" key="7">
    <source>
        <dbReference type="ARBA" id="ARBA00050811"/>
    </source>
</evidence>
<organism evidence="16">
    <name type="scientific">uncultured Desulfobacteraceae bacterium</name>
    <dbReference type="NCBI Taxonomy" id="218296"/>
    <lineage>
        <taxon>Bacteria</taxon>
        <taxon>Pseudomonadati</taxon>
        <taxon>Thermodesulfobacteriota</taxon>
        <taxon>Desulfobacteria</taxon>
        <taxon>Desulfobacterales</taxon>
        <taxon>Desulfobacteraceae</taxon>
        <taxon>environmental samples</taxon>
    </lineage>
</organism>
<reference evidence="16" key="1">
    <citation type="submission" date="2019-01" db="EMBL/GenBank/DDBJ databases">
        <authorList>
            <consortium name="Genoscope - CEA"/>
            <person name="William W."/>
        </authorList>
    </citation>
    <scope>NUCLEOTIDE SEQUENCE</scope>
    <source>
        <strain evidence="16">CR-1</strain>
    </source>
</reference>
<comment type="subunit">
    <text evidence="2">Homohexamer.</text>
</comment>
<dbReference type="PANTHER" id="PTHR42795">
    <property type="entry name" value="ALANINE DEHYDROGENASE"/>
    <property type="match status" value="1"/>
</dbReference>
<sequence length="391" mass="41477">MVRDENNFTKNNKVGNMIIGILKEIKAGENRVSMTPSGVEAMRGDGHAVLVEKNAGAGSGFSNSAYRAAGAEIVEGAGEIFERADMVMHVKEPLEPEYGLIREGQIVFTYLHLAASLDLTQALLERKSVSIAYESIQKTDGSLPLLTPMSEVAGRMAVQEAAKFLEMSHGGRGVLFGGVPGVPPASVLIIGGGTVGVNAAKMACGLGAKVYLLDSSLERLRYLSDVMPANCFLLMSGPETIRRLVREADAVIGAVLIPNARAPKLITRDMLQTMKKGAVMVDVAIDQGGCFDTSRPTTHTDPIYTVDGVVHYCVANMPGAVARTSTLALTNATLPYALEIAGKGWKKAARENPDIRQGVNAAGGGLFVKGVSDAFDIRLSSLDAFLEKTPR</sequence>
<dbReference type="SMART" id="SM01002">
    <property type="entry name" value="AlaDh_PNT_C"/>
    <property type="match status" value="1"/>
</dbReference>
<dbReference type="GO" id="GO:0046872">
    <property type="term" value="F:metal ion binding"/>
    <property type="evidence" value="ECO:0007669"/>
    <property type="project" value="UniProtKB-KW"/>
</dbReference>
<dbReference type="SMART" id="SM01003">
    <property type="entry name" value="AlaDh_PNT_N"/>
    <property type="match status" value="1"/>
</dbReference>
<feature type="active site" description="Proton donor/acceptor" evidence="10">
    <location>
        <position position="112"/>
    </location>
</feature>
<keyword evidence="5 9" id="KW-0560">Oxidoreductase</keyword>
<comment type="catalytic activity">
    <reaction evidence="7">
        <text>L-alanine + NAD(+) + H2O = pyruvate + NH4(+) + NADH + H(+)</text>
        <dbReference type="Rhea" id="RHEA:18405"/>
        <dbReference type="ChEBI" id="CHEBI:15361"/>
        <dbReference type="ChEBI" id="CHEBI:15377"/>
        <dbReference type="ChEBI" id="CHEBI:15378"/>
        <dbReference type="ChEBI" id="CHEBI:28938"/>
        <dbReference type="ChEBI" id="CHEBI:57540"/>
        <dbReference type="ChEBI" id="CHEBI:57945"/>
        <dbReference type="ChEBI" id="CHEBI:57972"/>
        <dbReference type="EC" id="1.4.1.1"/>
    </reaction>
    <physiologicalReaction direction="left-to-right" evidence="7">
        <dbReference type="Rhea" id="RHEA:18406"/>
    </physiologicalReaction>
</comment>
<evidence type="ECO:0000256" key="2">
    <source>
        <dbReference type="ARBA" id="ARBA00011643"/>
    </source>
</evidence>
<evidence type="ECO:0000256" key="8">
    <source>
        <dbReference type="ARBA" id="ARBA00060602"/>
    </source>
</evidence>
<evidence type="ECO:0000256" key="4">
    <source>
        <dbReference type="ARBA" id="ARBA00022741"/>
    </source>
</evidence>
<dbReference type="PROSITE" id="PS00837">
    <property type="entry name" value="ALADH_PNT_2"/>
    <property type="match status" value="1"/>
</dbReference>
<evidence type="ECO:0000256" key="9">
    <source>
        <dbReference type="PIRNR" id="PIRNR000183"/>
    </source>
</evidence>
<dbReference type="NCBIfam" id="TIGR00518">
    <property type="entry name" value="alaDH"/>
    <property type="match status" value="1"/>
</dbReference>
<feature type="binding site" evidence="12">
    <location>
        <begin position="314"/>
        <end position="317"/>
    </location>
    <ligand>
        <name>NAD(+)</name>
        <dbReference type="ChEBI" id="CHEBI:57540"/>
    </ligand>
</feature>
<gene>
    <name evidence="16" type="primary">ald</name>
    <name evidence="16" type="ORF">EPICR_20415</name>
</gene>
<dbReference type="SUPFAM" id="SSF51735">
    <property type="entry name" value="NAD(P)-binding Rossmann-fold domains"/>
    <property type="match status" value="1"/>
</dbReference>
<evidence type="ECO:0000256" key="3">
    <source>
        <dbReference type="ARBA" id="ARBA00012897"/>
    </source>
</evidence>
<dbReference type="InterPro" id="IPR008143">
    <property type="entry name" value="Ala_DH/PNT_CS2"/>
</dbReference>
<dbReference type="PANTHER" id="PTHR42795:SF1">
    <property type="entry name" value="ALANINE DEHYDROGENASE"/>
    <property type="match status" value="1"/>
</dbReference>
<keyword evidence="4 12" id="KW-0547">Nucleotide-binding</keyword>
<feature type="domain" description="Alanine dehydrogenase/pyridine nucleotide transhydrogenase N-terminal" evidence="15">
    <location>
        <begin position="20"/>
        <end position="153"/>
    </location>
</feature>
<dbReference type="GO" id="GO:0000166">
    <property type="term" value="F:nucleotide binding"/>
    <property type="evidence" value="ECO:0007669"/>
    <property type="project" value="UniProtKB-KW"/>
</dbReference>
<evidence type="ECO:0000256" key="10">
    <source>
        <dbReference type="PIRSR" id="PIRSR000183-1"/>
    </source>
</evidence>
<feature type="domain" description="Alanine dehydrogenase/pyridine nucleotide transhydrogenase NAD(H)-binding" evidence="14">
    <location>
        <begin position="165"/>
        <end position="313"/>
    </location>
</feature>
<dbReference type="EC" id="1.4.1.1" evidence="3 9"/>
<evidence type="ECO:0000256" key="5">
    <source>
        <dbReference type="ARBA" id="ARBA00023002"/>
    </source>
</evidence>
<dbReference type="GO" id="GO:0000286">
    <property type="term" value="F:alanine dehydrogenase activity"/>
    <property type="evidence" value="ECO:0007669"/>
    <property type="project" value="UniProtKB-UniRule"/>
</dbReference>
<dbReference type="Pfam" id="PF05222">
    <property type="entry name" value="AlaDh_PNT_N"/>
    <property type="match status" value="1"/>
</dbReference>
<comment type="cofactor">
    <cofactor evidence="13">
        <name>Mg(2+)</name>
        <dbReference type="ChEBI" id="CHEBI:18420"/>
    </cofactor>
    <text evidence="13">Binds 1 Mg(2+) ion per subunit.</text>
</comment>
<evidence type="ECO:0000259" key="15">
    <source>
        <dbReference type="SMART" id="SM01003"/>
    </source>
</evidence>
<evidence type="ECO:0000256" key="13">
    <source>
        <dbReference type="PIRSR" id="PIRSR000183-4"/>
    </source>
</evidence>